<name>A0A6B0YTC8_9CHLR</name>
<accession>A0A6B0YTC8</accession>
<dbReference type="Pfam" id="PF02591">
    <property type="entry name" value="Zn_ribbon_9"/>
    <property type="match status" value="1"/>
</dbReference>
<dbReference type="PANTHER" id="PTHR39082">
    <property type="entry name" value="PHOSPHOLIPASE C-BETA-2-RELATED"/>
    <property type="match status" value="1"/>
</dbReference>
<organism evidence="4">
    <name type="scientific">Caldilineaceae bacterium SB0664_bin_27</name>
    <dbReference type="NCBI Taxonomy" id="2605260"/>
    <lineage>
        <taxon>Bacteria</taxon>
        <taxon>Bacillati</taxon>
        <taxon>Chloroflexota</taxon>
        <taxon>Caldilineae</taxon>
        <taxon>Caldilineales</taxon>
        <taxon>Caldilineaceae</taxon>
    </lineage>
</organism>
<comment type="caution">
    <text evidence="4">The sequence shown here is derived from an EMBL/GenBank/DDBJ whole genome shotgun (WGS) entry which is preliminary data.</text>
</comment>
<evidence type="ECO:0000259" key="3">
    <source>
        <dbReference type="Pfam" id="PF24481"/>
    </source>
</evidence>
<feature type="domain" description="C4-type zinc ribbon" evidence="2">
    <location>
        <begin position="199"/>
        <end position="230"/>
    </location>
</feature>
<evidence type="ECO:0000256" key="1">
    <source>
        <dbReference type="SAM" id="Coils"/>
    </source>
</evidence>
<gene>
    <name evidence="4" type="ORF">F4Y42_08005</name>
</gene>
<evidence type="ECO:0000259" key="2">
    <source>
        <dbReference type="Pfam" id="PF02591"/>
    </source>
</evidence>
<dbReference type="InterPro" id="IPR003743">
    <property type="entry name" value="Zf-RING_7"/>
</dbReference>
<evidence type="ECO:0000313" key="4">
    <source>
        <dbReference type="EMBL" id="MXY93375.1"/>
    </source>
</evidence>
<protein>
    <submittedName>
        <fullName evidence="4">Uncharacterized protein</fullName>
    </submittedName>
</protein>
<feature type="coiled-coil region" evidence="1">
    <location>
        <begin position="30"/>
        <end position="138"/>
    </location>
</feature>
<dbReference type="InterPro" id="IPR056003">
    <property type="entry name" value="CT398_CC_hairpin"/>
</dbReference>
<sequence length="234" mass="26965">MNAKAALLKMHEIDSLYDKIRKRILLLNRAVEGSTELETLREEVDSINEELQGTRSEQQDLELESRSLTERIRESEASLMSGELQNPRELEALQSSIDAMKEHRTDLENRSVERLVMVDSLEATLENKQANLVEFEQEWTNRKTAFETEIDQRKKEYVYLKRARKQVADVLSEENLDMYEHLRRRKNGVAVALLEDEICGACHTQVAVGILNNIRYSDDLLSCPSCGRILLNEG</sequence>
<feature type="domain" description="CT398-like coiled coil hairpin" evidence="3">
    <location>
        <begin position="28"/>
        <end position="186"/>
    </location>
</feature>
<dbReference type="InterPro" id="IPR052376">
    <property type="entry name" value="Oxidative_Scav/Glycosyltrans"/>
</dbReference>
<reference evidence="4" key="1">
    <citation type="submission" date="2019-09" db="EMBL/GenBank/DDBJ databases">
        <title>Characterisation of the sponge microbiome using genome-centric metagenomics.</title>
        <authorList>
            <person name="Engelberts J.P."/>
            <person name="Robbins S.J."/>
            <person name="De Goeij J.M."/>
            <person name="Aranda M."/>
            <person name="Bell S.C."/>
            <person name="Webster N.S."/>
        </authorList>
    </citation>
    <scope>NUCLEOTIDE SEQUENCE</scope>
    <source>
        <strain evidence="4">SB0664_bin_27</strain>
    </source>
</reference>
<keyword evidence="1" id="KW-0175">Coiled coil</keyword>
<dbReference type="Pfam" id="PF24481">
    <property type="entry name" value="CT398_CC"/>
    <property type="match status" value="1"/>
</dbReference>
<dbReference type="Gene3D" id="1.10.287.1490">
    <property type="match status" value="1"/>
</dbReference>
<proteinExistence type="predicted"/>
<dbReference type="AlphaFoldDB" id="A0A6B0YTC8"/>
<dbReference type="EMBL" id="VXRG01000067">
    <property type="protein sequence ID" value="MXY93375.1"/>
    <property type="molecule type" value="Genomic_DNA"/>
</dbReference>
<dbReference type="PANTHER" id="PTHR39082:SF1">
    <property type="entry name" value="SCAVENGER RECEPTOR CLASS A MEMBER 3"/>
    <property type="match status" value="1"/>
</dbReference>